<dbReference type="InterPro" id="IPR003461">
    <property type="entry name" value="Keratin"/>
</dbReference>
<evidence type="ECO:0000313" key="6">
    <source>
        <dbReference type="Proteomes" id="UP000198323"/>
    </source>
</evidence>
<feature type="compositionally biased region" description="Basic and acidic residues" evidence="4">
    <location>
        <begin position="133"/>
        <end position="148"/>
    </location>
</feature>
<evidence type="ECO:0000256" key="4">
    <source>
        <dbReference type="SAM" id="MobiDB-lite"/>
    </source>
</evidence>
<organism evidence="5 6">
    <name type="scientific">Callipepla squamata</name>
    <name type="common">Scaled quail</name>
    <dbReference type="NCBI Taxonomy" id="9009"/>
    <lineage>
        <taxon>Eukaryota</taxon>
        <taxon>Metazoa</taxon>
        <taxon>Chordata</taxon>
        <taxon>Craniata</taxon>
        <taxon>Vertebrata</taxon>
        <taxon>Euteleostomi</taxon>
        <taxon>Archelosauria</taxon>
        <taxon>Archosauria</taxon>
        <taxon>Dinosauria</taxon>
        <taxon>Saurischia</taxon>
        <taxon>Theropoda</taxon>
        <taxon>Coelurosauria</taxon>
        <taxon>Aves</taxon>
        <taxon>Neognathae</taxon>
        <taxon>Galloanserae</taxon>
        <taxon>Galliformes</taxon>
        <taxon>Odontophoridae</taxon>
        <taxon>Callipepla</taxon>
    </lineage>
</organism>
<name>A0A226MKU0_CALSU</name>
<evidence type="ECO:0000313" key="5">
    <source>
        <dbReference type="EMBL" id="OXB55907.1"/>
    </source>
</evidence>
<comment type="caution">
    <text evidence="5">The sequence shown here is derived from an EMBL/GenBank/DDBJ whole genome shotgun (WGS) entry which is preliminary data.</text>
</comment>
<dbReference type="GO" id="GO:0005200">
    <property type="term" value="F:structural constituent of cytoskeleton"/>
    <property type="evidence" value="ECO:0007669"/>
    <property type="project" value="InterPro"/>
</dbReference>
<evidence type="ECO:0000256" key="1">
    <source>
        <dbReference type="ARBA" id="ARBA00008702"/>
    </source>
</evidence>
<feature type="region of interest" description="Disordered" evidence="4">
    <location>
        <begin position="126"/>
        <end position="163"/>
    </location>
</feature>
<dbReference type="OrthoDB" id="9380305at2759"/>
<gene>
    <name evidence="5" type="ORF">ASZ78_012156</name>
</gene>
<dbReference type="STRING" id="9009.A0A226MKU0"/>
<comment type="subunit">
    <text evidence="3">The avian keratins (F-ker, S-ker, C-ker and B-ker) are a complex mixture of very similar polypeptides.</text>
</comment>
<keyword evidence="2 3" id="KW-0416">Keratin</keyword>
<dbReference type="EMBL" id="MCFN01000686">
    <property type="protein sequence ID" value="OXB55907.1"/>
    <property type="molecule type" value="Genomic_DNA"/>
</dbReference>
<sequence>MSFGGGWHAGPCSNPCTVQCPQPLATSCNEPCVVSCPASRVIIFPPPVVVTFPGPILTTCPQETVVGSSAVQDGCAPASLASVGAEVLCSGPPAERSIPRPMSQSTPRCSHVFASQWVHPCNRASYRHYQPPESEKEEHVPEKEKPETEGTYTANEDKETPEA</sequence>
<evidence type="ECO:0000256" key="3">
    <source>
        <dbReference type="RuleBase" id="RU364002"/>
    </source>
</evidence>
<dbReference type="AlphaFoldDB" id="A0A226MKU0"/>
<dbReference type="Pfam" id="PF02422">
    <property type="entry name" value="Keratin"/>
    <property type="match status" value="1"/>
</dbReference>
<proteinExistence type="inferred from homology"/>
<dbReference type="Proteomes" id="UP000198323">
    <property type="component" value="Unassembled WGS sequence"/>
</dbReference>
<evidence type="ECO:0000256" key="2">
    <source>
        <dbReference type="ARBA" id="ARBA00022744"/>
    </source>
</evidence>
<dbReference type="PANTHER" id="PTHR31203:SF1">
    <property type="entry name" value="BETA-KERATIN-RELATED PROTEIN-RELATED"/>
    <property type="match status" value="1"/>
</dbReference>
<reference evidence="5 6" key="1">
    <citation type="submission" date="2016-07" db="EMBL/GenBank/DDBJ databases">
        <title>Disparate Historic Effective Population Sizes Predicted by Modern Levels of Genome Diversity for the Scaled Quail (Callipepla squamata) and the Northern Bobwhite (Colinus virginianus): Inferences from First and Second Generation Draft Genome Assemblies for Sympatric New World Quail.</title>
        <authorList>
            <person name="Oldeschulte D.L."/>
            <person name="Halley Y.A."/>
            <person name="Bhattarai E.K."/>
            <person name="Brashear W.A."/>
            <person name="Hill J."/>
            <person name="Metz R.P."/>
            <person name="Johnson C.D."/>
            <person name="Rollins D."/>
            <person name="Peterson M.J."/>
            <person name="Bickhart D.M."/>
            <person name="Decker J.E."/>
            <person name="Seabury C.M."/>
        </authorList>
    </citation>
    <scope>NUCLEOTIDE SEQUENCE [LARGE SCALE GENOMIC DNA]</scope>
    <source>
        <strain evidence="5 6">Texas</strain>
        <tissue evidence="5">Leg muscle</tissue>
    </source>
</reference>
<keyword evidence="6" id="KW-1185">Reference proteome</keyword>
<protein>
    <recommendedName>
        <fullName evidence="3">Keratin</fullName>
    </recommendedName>
</protein>
<accession>A0A226MKU0</accession>
<comment type="similarity">
    <text evidence="1 3">Belongs to the avian keratin family.</text>
</comment>
<dbReference type="PANTHER" id="PTHR31203">
    <property type="entry name" value="BETA-KERATIN-RELATED PROTEIN-RELATED"/>
    <property type="match status" value="1"/>
</dbReference>
<dbReference type="GO" id="GO:0005882">
    <property type="term" value="C:intermediate filament"/>
    <property type="evidence" value="ECO:0007669"/>
    <property type="project" value="UniProtKB-KW"/>
</dbReference>